<dbReference type="EMBL" id="JANBPY010000189">
    <property type="protein sequence ID" value="KAJ1968394.1"/>
    <property type="molecule type" value="Genomic_DNA"/>
</dbReference>
<dbReference type="InterPro" id="IPR036085">
    <property type="entry name" value="PAZ_dom_sf"/>
</dbReference>
<dbReference type="PROSITE" id="PS50822">
    <property type="entry name" value="PIWI"/>
    <property type="match status" value="1"/>
</dbReference>
<dbReference type="GO" id="GO:0003723">
    <property type="term" value="F:RNA binding"/>
    <property type="evidence" value="ECO:0007669"/>
    <property type="project" value="InterPro"/>
</dbReference>
<comment type="caution">
    <text evidence="4">The sequence shown here is derived from an EMBL/GenBank/DDBJ whole genome shotgun (WGS) entry which is preliminary data.</text>
</comment>
<dbReference type="InterPro" id="IPR012337">
    <property type="entry name" value="RNaseH-like_sf"/>
</dbReference>
<dbReference type="SUPFAM" id="SSF101690">
    <property type="entry name" value="PAZ domain"/>
    <property type="match status" value="1"/>
</dbReference>
<dbReference type="PROSITE" id="PS50821">
    <property type="entry name" value="PAZ"/>
    <property type="match status" value="1"/>
</dbReference>
<comment type="similarity">
    <text evidence="1">Belongs to the argonaute family.</text>
</comment>
<dbReference type="Proteomes" id="UP001150925">
    <property type="component" value="Unassembled WGS sequence"/>
</dbReference>
<dbReference type="InterPro" id="IPR003100">
    <property type="entry name" value="PAZ_dom"/>
</dbReference>
<evidence type="ECO:0000256" key="1">
    <source>
        <dbReference type="RuleBase" id="RU361178"/>
    </source>
</evidence>
<feature type="domain" description="PAZ" evidence="2">
    <location>
        <begin position="231"/>
        <end position="345"/>
    </location>
</feature>
<dbReference type="InterPro" id="IPR036397">
    <property type="entry name" value="RNaseH_sf"/>
</dbReference>
<evidence type="ECO:0008006" key="6">
    <source>
        <dbReference type="Google" id="ProtNLM"/>
    </source>
</evidence>
<evidence type="ECO:0000313" key="4">
    <source>
        <dbReference type="EMBL" id="KAJ1968394.1"/>
    </source>
</evidence>
<dbReference type="Pfam" id="PF02171">
    <property type="entry name" value="Piwi"/>
    <property type="match status" value="1"/>
</dbReference>
<dbReference type="CDD" id="cd02846">
    <property type="entry name" value="PAZ_argonaute_like"/>
    <property type="match status" value="1"/>
</dbReference>
<dbReference type="Gene3D" id="3.40.50.2300">
    <property type="match status" value="1"/>
</dbReference>
<dbReference type="InterPro" id="IPR032472">
    <property type="entry name" value="ArgoL2"/>
</dbReference>
<dbReference type="Gene3D" id="2.170.260.10">
    <property type="entry name" value="paz domain"/>
    <property type="match status" value="1"/>
</dbReference>
<protein>
    <recommendedName>
        <fullName evidence="6">Piwi domain-containing protein</fullName>
    </recommendedName>
</protein>
<dbReference type="InterPro" id="IPR003165">
    <property type="entry name" value="Piwi"/>
</dbReference>
<dbReference type="Gene3D" id="3.30.420.10">
    <property type="entry name" value="Ribonuclease H-like superfamily/Ribonuclease H"/>
    <property type="match status" value="1"/>
</dbReference>
<evidence type="ECO:0000313" key="5">
    <source>
        <dbReference type="Proteomes" id="UP001150925"/>
    </source>
</evidence>
<evidence type="ECO:0000259" key="2">
    <source>
        <dbReference type="PROSITE" id="PS50821"/>
    </source>
</evidence>
<name>A0A9W8ASY4_9FUNG</name>
<dbReference type="SMART" id="SM00949">
    <property type="entry name" value="PAZ"/>
    <property type="match status" value="1"/>
</dbReference>
<dbReference type="SMART" id="SM00950">
    <property type="entry name" value="Piwi"/>
    <property type="match status" value="1"/>
</dbReference>
<sequence>MSQSKTPQSDNLMEKIPTSQTKPNTFVVRCNTYPIALDGRSYYHYKFRIRAKPAIAIAYGKDYLYKIFREFSIKKVIPLVNDPVYVMDGQGNIYSPEPLLARGKWFKASHSFSLGTSEARGHRYRMANCDVHLQLVEKIDPEALLWGSIEEPDWLARVTKVTELLNTVVTYGTLKPKHRVIRNTVFSEQPGQCITGGLQAVKGIRREVLPTKNGPVLNVSVNMDVFYKHGTALDVVTEFLELDPSEFTVGTLTKDIKAKLSKFLKGLIIVRKFRPDFSKTMSVVEVKEESARESTFADVYDRKRECSIAEYHQRHYGITLTYPDAPCLHLGGWNILPMELCNVLPGCRYPGQLSDDQYKRLTELCCSSLDDELEKVQANMVEENLWDHSLFDKFGLSINSNLTETEARVLPPPEVVQAVNPEEGTGQVLVTPVSGRWDMKDKTLLKCAMIRLRGLILISDPANVQSDKDDIEEFVRVLFNRMNDWQMIRPMNTPKFIHCISNPADVEGAIYSIDQQAALTMGDKRGVTLVISATKYIKSLYRDIKRTFDTVVGQPSLCLTMSDVQEMKPSFIDESLLKINTKLNGVNFCLAEDFHPDMNLQPHMLTVGIALNGPVDCQGNSIKTAAVVGSTNRRLQQFTSEYSYQNPEIDYVEDLESMFVKVLESHQKQVGKVPEFIVCYRLEVPDAQLDKISNVETTAINRACKKVLGLNAPLPRLTYIVCQRAHHINFTPVELQDVQSNPTGTLVEKGVGLPECPEFYLLSKRPRKWAAKPVRYIVLHNELRTDLENIQLFTYALCHMFPCDTRSVYLCAPLVMAEKLAERAELYVWDRSHEPSEKVPDHEKKLLSRKWNRELDILYGQVPEQLKQTSYFL</sequence>
<keyword evidence="5" id="KW-1185">Reference proteome</keyword>
<dbReference type="Pfam" id="PF16488">
    <property type="entry name" value="ArgoL2"/>
    <property type="match status" value="1"/>
</dbReference>
<reference evidence="4" key="1">
    <citation type="submission" date="2022-07" db="EMBL/GenBank/DDBJ databases">
        <title>Phylogenomic reconstructions and comparative analyses of Kickxellomycotina fungi.</title>
        <authorList>
            <person name="Reynolds N.K."/>
            <person name="Stajich J.E."/>
            <person name="Barry K."/>
            <person name="Grigoriev I.V."/>
            <person name="Crous P."/>
            <person name="Smith M.E."/>
        </authorList>
    </citation>
    <scope>NUCLEOTIDE SEQUENCE</scope>
    <source>
        <strain evidence="4">RSA 1196</strain>
    </source>
</reference>
<dbReference type="PANTHER" id="PTHR22891">
    <property type="entry name" value="EUKARYOTIC TRANSLATION INITIATION FACTOR 2C"/>
    <property type="match status" value="1"/>
</dbReference>
<dbReference type="AlphaFoldDB" id="A0A9W8ASY4"/>
<dbReference type="OrthoDB" id="10252740at2759"/>
<dbReference type="SUPFAM" id="SSF53098">
    <property type="entry name" value="Ribonuclease H-like"/>
    <property type="match status" value="1"/>
</dbReference>
<feature type="domain" description="Piwi" evidence="3">
    <location>
        <begin position="526"/>
        <end position="824"/>
    </location>
</feature>
<evidence type="ECO:0000259" key="3">
    <source>
        <dbReference type="PROSITE" id="PS50822"/>
    </source>
</evidence>
<dbReference type="Pfam" id="PF02170">
    <property type="entry name" value="PAZ"/>
    <property type="match status" value="1"/>
</dbReference>
<proteinExistence type="inferred from homology"/>
<gene>
    <name evidence="4" type="ORF">IWQ62_001272</name>
</gene>
<accession>A0A9W8ASY4</accession>
<organism evidence="4 5">
    <name type="scientific">Dispira parvispora</name>
    <dbReference type="NCBI Taxonomy" id="1520584"/>
    <lineage>
        <taxon>Eukaryota</taxon>
        <taxon>Fungi</taxon>
        <taxon>Fungi incertae sedis</taxon>
        <taxon>Zoopagomycota</taxon>
        <taxon>Kickxellomycotina</taxon>
        <taxon>Dimargaritomycetes</taxon>
        <taxon>Dimargaritales</taxon>
        <taxon>Dimargaritaceae</taxon>
        <taxon>Dispira</taxon>
    </lineage>
</organism>